<name>X1A096_9ZZZZ</name>
<sequence>MDNGGPQLLYEFGTDTSADEVNNPTDCKNWAWSTSKTSYSRSIILCVGDITWEFTSGGYAGYTYRNIDFYTHYLIPDMTAADLLENERTLE</sequence>
<feature type="non-terminal residue" evidence="1">
    <location>
        <position position="91"/>
    </location>
</feature>
<reference evidence="1" key="1">
    <citation type="journal article" date="2014" name="Front. Microbiol.">
        <title>High frequency of phylogenetically diverse reductive dehalogenase-homologous genes in deep subseafloor sedimentary metagenomes.</title>
        <authorList>
            <person name="Kawai M."/>
            <person name="Futagami T."/>
            <person name="Toyoda A."/>
            <person name="Takaki Y."/>
            <person name="Nishi S."/>
            <person name="Hori S."/>
            <person name="Arai W."/>
            <person name="Tsubouchi T."/>
            <person name="Morono Y."/>
            <person name="Uchiyama I."/>
            <person name="Ito T."/>
            <person name="Fujiyama A."/>
            <person name="Inagaki F."/>
            <person name="Takami H."/>
        </authorList>
    </citation>
    <scope>NUCLEOTIDE SEQUENCE</scope>
    <source>
        <strain evidence="1">Expedition CK06-06</strain>
    </source>
</reference>
<accession>X1A096</accession>
<gene>
    <name evidence="1" type="ORF">S01H4_28940</name>
</gene>
<evidence type="ECO:0000313" key="1">
    <source>
        <dbReference type="EMBL" id="GAG75510.1"/>
    </source>
</evidence>
<dbReference type="EMBL" id="BART01014561">
    <property type="protein sequence ID" value="GAG75510.1"/>
    <property type="molecule type" value="Genomic_DNA"/>
</dbReference>
<dbReference type="AlphaFoldDB" id="X1A096"/>
<proteinExistence type="predicted"/>
<organism evidence="1">
    <name type="scientific">marine sediment metagenome</name>
    <dbReference type="NCBI Taxonomy" id="412755"/>
    <lineage>
        <taxon>unclassified sequences</taxon>
        <taxon>metagenomes</taxon>
        <taxon>ecological metagenomes</taxon>
    </lineage>
</organism>
<protein>
    <submittedName>
        <fullName evidence="1">Uncharacterized protein</fullName>
    </submittedName>
</protein>
<comment type="caution">
    <text evidence="1">The sequence shown here is derived from an EMBL/GenBank/DDBJ whole genome shotgun (WGS) entry which is preliminary data.</text>
</comment>